<feature type="active site" evidence="6 7">
    <location>
        <position position="142"/>
    </location>
</feature>
<dbReference type="InterPro" id="IPR036440">
    <property type="entry name" value="Peptidase_C15-like_sf"/>
</dbReference>
<evidence type="ECO:0000256" key="7">
    <source>
        <dbReference type="PROSITE-ProRule" id="PRU10077"/>
    </source>
</evidence>
<gene>
    <name evidence="6" type="primary">pcp</name>
    <name evidence="8" type="ORF">HF394_01655</name>
</gene>
<dbReference type="AlphaFoldDB" id="A0A7H8Q7U2"/>
<keyword evidence="2 6" id="KW-0963">Cytoplasm</keyword>
<comment type="subunit">
    <text evidence="6">Homotetramer.</text>
</comment>
<dbReference type="PANTHER" id="PTHR23402:SF1">
    <property type="entry name" value="PYROGLUTAMYL-PEPTIDASE I"/>
    <property type="match status" value="1"/>
</dbReference>
<evidence type="ECO:0000256" key="5">
    <source>
        <dbReference type="ARBA" id="ARBA00022807"/>
    </source>
</evidence>
<reference evidence="9" key="1">
    <citation type="submission" date="2020-06" db="EMBL/GenBank/DDBJ databases">
        <title>Isolation of Planomicrobium glaciei.</title>
        <authorList>
            <person name="Malisova L."/>
            <person name="Safrankova R."/>
            <person name="Jakubu V."/>
            <person name="Spanelova P."/>
        </authorList>
    </citation>
    <scope>NUCLEOTIDE SEQUENCE [LARGE SCALE GENOMIC DNA]</scope>
    <source>
        <strain evidence="9">NRL-ATB46093</strain>
    </source>
</reference>
<feature type="active site" evidence="6">
    <location>
        <position position="80"/>
    </location>
</feature>
<dbReference type="SUPFAM" id="SSF53182">
    <property type="entry name" value="Pyrrolidone carboxyl peptidase (pyroglutamate aminopeptidase)"/>
    <property type="match status" value="1"/>
</dbReference>
<evidence type="ECO:0000256" key="3">
    <source>
        <dbReference type="ARBA" id="ARBA00022670"/>
    </source>
</evidence>
<evidence type="ECO:0000256" key="4">
    <source>
        <dbReference type="ARBA" id="ARBA00022801"/>
    </source>
</evidence>
<evidence type="ECO:0000313" key="8">
    <source>
        <dbReference type="EMBL" id="QKX49383.1"/>
    </source>
</evidence>
<dbReference type="InterPro" id="IPR029762">
    <property type="entry name" value="PGP-I_bact-type"/>
</dbReference>
<dbReference type="PIRSF" id="PIRSF015592">
    <property type="entry name" value="Prld-crbxl_pptds"/>
    <property type="match status" value="1"/>
</dbReference>
<evidence type="ECO:0000256" key="1">
    <source>
        <dbReference type="ARBA" id="ARBA00006641"/>
    </source>
</evidence>
<dbReference type="GO" id="GO:0016920">
    <property type="term" value="F:pyroglutamyl-peptidase activity"/>
    <property type="evidence" value="ECO:0007669"/>
    <property type="project" value="UniProtKB-UniRule"/>
</dbReference>
<comment type="catalytic activity">
    <reaction evidence="6 7">
        <text>Release of an N-terminal pyroglutamyl group from a polypeptide, the second amino acid generally not being Pro.</text>
        <dbReference type="EC" id="3.4.19.3"/>
    </reaction>
</comment>
<keyword evidence="3 6" id="KW-0645">Protease</keyword>
<dbReference type="EMBL" id="CP051177">
    <property type="protein sequence ID" value="QKX49383.1"/>
    <property type="molecule type" value="Genomic_DNA"/>
</dbReference>
<keyword evidence="4 6" id="KW-0378">Hydrolase</keyword>
<dbReference type="HAMAP" id="MF_00417">
    <property type="entry name" value="Pyrrolid_peptidase"/>
    <property type="match status" value="1"/>
</dbReference>
<dbReference type="RefSeq" id="WP_176293931.1">
    <property type="nucleotide sequence ID" value="NZ_CP051177.1"/>
</dbReference>
<dbReference type="InterPro" id="IPR033694">
    <property type="entry name" value="PGPEP1_Cys_AS"/>
</dbReference>
<dbReference type="Gene3D" id="3.40.630.20">
    <property type="entry name" value="Peptidase C15, pyroglutamyl peptidase I-like"/>
    <property type="match status" value="1"/>
</dbReference>
<dbReference type="PROSITE" id="PS01334">
    <property type="entry name" value="PYRASE_CYS"/>
    <property type="match status" value="1"/>
</dbReference>
<evidence type="ECO:0000256" key="6">
    <source>
        <dbReference type="HAMAP-Rule" id="MF_00417"/>
    </source>
</evidence>
<organism evidence="8 9">
    <name type="scientific">Planococcus glaciei</name>
    <dbReference type="NCBI Taxonomy" id="459472"/>
    <lineage>
        <taxon>Bacteria</taxon>
        <taxon>Bacillati</taxon>
        <taxon>Bacillota</taxon>
        <taxon>Bacilli</taxon>
        <taxon>Bacillales</taxon>
        <taxon>Caryophanaceae</taxon>
        <taxon>Planococcus</taxon>
    </lineage>
</organism>
<keyword evidence="5 6" id="KW-0788">Thiol protease</keyword>
<comment type="function">
    <text evidence="6">Removes 5-oxoproline from various penultimate amino acid residues except L-proline.</text>
</comment>
<evidence type="ECO:0000313" key="9">
    <source>
        <dbReference type="Proteomes" id="UP000509222"/>
    </source>
</evidence>
<dbReference type="Proteomes" id="UP000509222">
    <property type="component" value="Chromosome"/>
</dbReference>
<evidence type="ECO:0000256" key="2">
    <source>
        <dbReference type="ARBA" id="ARBA00022490"/>
    </source>
</evidence>
<dbReference type="GO" id="GO:0006508">
    <property type="term" value="P:proteolysis"/>
    <property type="evidence" value="ECO:0007669"/>
    <property type="project" value="UniProtKB-KW"/>
</dbReference>
<dbReference type="PRINTS" id="PR00706">
    <property type="entry name" value="PYROGLUPTASE"/>
</dbReference>
<accession>A0A7H8Q7U2</accession>
<sequence>MKTLLLTGFEPFLDFTVNPTMKIVEELNGAEVGGYKIIGKVMPVDFHASGNQLLGFIEETGPDAVISLGLAAGRYKMTPERIAINFKDGPVDNEGHQPVDEPIREAGEPAYLSTLPVRKMVDRLIESGLPAEISNTAGAYLCNNVMYEGLHYASKHNPDLPSGFIHIPASHELAIQHGRIPSWSHQDLAAGIRICIEVLGEQ</sequence>
<comment type="subcellular location">
    <subcellularLocation>
        <location evidence="6">Cytoplasm</location>
    </subcellularLocation>
</comment>
<dbReference type="PANTHER" id="PTHR23402">
    <property type="entry name" value="PROTEASE FAMILY C15 PYROGLUTAMYL-PEPTIDASE I-RELATED"/>
    <property type="match status" value="1"/>
</dbReference>
<keyword evidence="9" id="KW-1185">Reference proteome</keyword>
<dbReference type="CDD" id="cd00501">
    <property type="entry name" value="Peptidase_C15"/>
    <property type="match status" value="1"/>
</dbReference>
<dbReference type="Pfam" id="PF01470">
    <property type="entry name" value="Peptidase_C15"/>
    <property type="match status" value="1"/>
</dbReference>
<dbReference type="GO" id="GO:0005829">
    <property type="term" value="C:cytosol"/>
    <property type="evidence" value="ECO:0007669"/>
    <property type="project" value="InterPro"/>
</dbReference>
<name>A0A7H8Q7U2_9BACL</name>
<proteinExistence type="inferred from homology"/>
<comment type="similarity">
    <text evidence="1 6">Belongs to the peptidase C15 family.</text>
</comment>
<dbReference type="NCBIfam" id="NF009676">
    <property type="entry name" value="PRK13197.1"/>
    <property type="match status" value="1"/>
</dbReference>
<feature type="active site" evidence="6">
    <location>
        <position position="166"/>
    </location>
</feature>
<dbReference type="EC" id="3.4.19.3" evidence="6"/>
<protein>
    <recommendedName>
        <fullName evidence="6">Pyrrolidone-carboxylate peptidase</fullName>
        <ecNumber evidence="6">3.4.19.3</ecNumber>
    </recommendedName>
    <alternativeName>
        <fullName evidence="6">5-oxoprolyl-peptidase</fullName>
    </alternativeName>
    <alternativeName>
        <fullName evidence="6">Pyroglutamyl-peptidase I</fullName>
        <shortName evidence="6">PGP-I</shortName>
        <shortName evidence="6">Pyrase</shortName>
    </alternativeName>
</protein>
<dbReference type="InterPro" id="IPR000816">
    <property type="entry name" value="Peptidase_C15"/>
</dbReference>
<dbReference type="InterPro" id="IPR016125">
    <property type="entry name" value="Peptidase_C15-like"/>
</dbReference>